<feature type="non-terminal residue" evidence="1">
    <location>
        <position position="1"/>
    </location>
</feature>
<protein>
    <submittedName>
        <fullName evidence="1">Uncharacterized protein</fullName>
    </submittedName>
</protein>
<dbReference type="AlphaFoldDB" id="A0A0K2V1D9"/>
<sequence>IIPVREIRIDTNYVTRIVIIFFSGIDNWNGCEFRIRYDGIHCDGINTLISEFISPESLDNYAFYSTTRYQKIL</sequence>
<reference evidence="1" key="1">
    <citation type="submission" date="2014-05" db="EMBL/GenBank/DDBJ databases">
        <authorList>
            <person name="Chronopoulou M."/>
        </authorList>
    </citation>
    <scope>NUCLEOTIDE SEQUENCE</scope>
    <source>
        <tissue evidence="1">Whole organism</tissue>
    </source>
</reference>
<dbReference type="EMBL" id="HACA01026938">
    <property type="protein sequence ID" value="CDW44299.1"/>
    <property type="molecule type" value="Transcribed_RNA"/>
</dbReference>
<name>A0A0K2V1D9_LEPSM</name>
<organism evidence="1">
    <name type="scientific">Lepeophtheirus salmonis</name>
    <name type="common">Salmon louse</name>
    <name type="synonym">Caligus salmonis</name>
    <dbReference type="NCBI Taxonomy" id="72036"/>
    <lineage>
        <taxon>Eukaryota</taxon>
        <taxon>Metazoa</taxon>
        <taxon>Ecdysozoa</taxon>
        <taxon>Arthropoda</taxon>
        <taxon>Crustacea</taxon>
        <taxon>Multicrustacea</taxon>
        <taxon>Hexanauplia</taxon>
        <taxon>Copepoda</taxon>
        <taxon>Siphonostomatoida</taxon>
        <taxon>Caligidae</taxon>
        <taxon>Lepeophtheirus</taxon>
    </lineage>
</organism>
<proteinExistence type="predicted"/>
<evidence type="ECO:0000313" key="1">
    <source>
        <dbReference type="EMBL" id="CDW44299.1"/>
    </source>
</evidence>
<accession>A0A0K2V1D9</accession>